<keyword evidence="2" id="KW-1185">Reference proteome</keyword>
<proteinExistence type="predicted"/>
<dbReference type="InterPro" id="IPR014997">
    <property type="entry name" value="DUF1847"/>
</dbReference>
<comment type="caution">
    <text evidence="1">The sequence shown here is derived from an EMBL/GenBank/DDBJ whole genome shotgun (WGS) entry which is preliminary data.</text>
</comment>
<dbReference type="EMBL" id="JRFU01000004">
    <property type="protein sequence ID" value="PWE88036.1"/>
    <property type="molecule type" value="Genomic_DNA"/>
</dbReference>
<protein>
    <recommendedName>
        <fullName evidence="3">DUF1847 domain-containing protein</fullName>
    </recommendedName>
</protein>
<dbReference type="Proteomes" id="UP000245288">
    <property type="component" value="Unassembled WGS sequence"/>
</dbReference>
<dbReference type="OrthoDB" id="9795204at2"/>
<sequence>MGENSECKKVLHSCVDCGVTNCNKMDKYYPDFCLTTAMDETLLGEVIRLYDDEENKKVTLAAAGVESDYYCQMCRVEETIEFAKRIGAKKIGIATCVGLIRETRTLTKILRSHGFEVYGVACKAGTVRKTEVGIPKTCENTGVNMCNPILQAKMLNAEHTDLNIVMGLCVGHDSMFYKYAEGLTTTLVVKDRVLGHNPVAALYAADGYYHNKLCPQD</sequence>
<evidence type="ECO:0008006" key="3">
    <source>
        <dbReference type="Google" id="ProtNLM"/>
    </source>
</evidence>
<evidence type="ECO:0000313" key="1">
    <source>
        <dbReference type="EMBL" id="PWE88036.1"/>
    </source>
</evidence>
<name>A0A2V1JUY5_EUBRA</name>
<dbReference type="RefSeq" id="WP_109214340.1">
    <property type="nucleotide sequence ID" value="NZ_CAJLEE010000001.1"/>
</dbReference>
<dbReference type="AlphaFoldDB" id="A0A2V1JUY5"/>
<evidence type="ECO:0000313" key="2">
    <source>
        <dbReference type="Proteomes" id="UP000245288"/>
    </source>
</evidence>
<accession>A0A2V1JUY5</accession>
<reference evidence="1 2" key="1">
    <citation type="submission" date="2014-09" db="EMBL/GenBank/DDBJ databases">
        <title>Butyrate-producing bacteria isolated from human gut.</title>
        <authorList>
            <person name="Zhang Q."/>
            <person name="Zhao L."/>
        </authorList>
    </citation>
    <scope>NUCLEOTIDE SEQUENCE [LARGE SCALE GENOMIC DNA]</scope>
    <source>
        <strain evidence="1 2">21</strain>
    </source>
</reference>
<organism evidence="1 2">
    <name type="scientific">Eubacterium ramulus</name>
    <dbReference type="NCBI Taxonomy" id="39490"/>
    <lineage>
        <taxon>Bacteria</taxon>
        <taxon>Bacillati</taxon>
        <taxon>Bacillota</taxon>
        <taxon>Clostridia</taxon>
        <taxon>Eubacteriales</taxon>
        <taxon>Eubacteriaceae</taxon>
        <taxon>Eubacterium</taxon>
    </lineage>
</organism>
<gene>
    <name evidence="1" type="ORF">LG34_00385</name>
</gene>
<dbReference type="Pfam" id="PF08901">
    <property type="entry name" value="DUF1847"/>
    <property type="match status" value="1"/>
</dbReference>